<evidence type="ECO:0000256" key="1">
    <source>
        <dbReference type="ARBA" id="ARBA00006643"/>
    </source>
</evidence>
<evidence type="ECO:0000256" key="3">
    <source>
        <dbReference type="PROSITE-ProRule" id="PRU00708"/>
    </source>
</evidence>
<protein>
    <recommendedName>
        <fullName evidence="4">DYW domain-containing protein</fullName>
    </recommendedName>
</protein>
<evidence type="ECO:0000259" key="4">
    <source>
        <dbReference type="Pfam" id="PF14432"/>
    </source>
</evidence>
<dbReference type="InterPro" id="IPR011990">
    <property type="entry name" value="TPR-like_helical_dom_sf"/>
</dbReference>
<dbReference type="AlphaFoldDB" id="A0AA88R1T1"/>
<evidence type="ECO:0000313" key="5">
    <source>
        <dbReference type="EMBL" id="KAK2981229.1"/>
    </source>
</evidence>
<dbReference type="SUPFAM" id="SSF48452">
    <property type="entry name" value="TPR-like"/>
    <property type="match status" value="1"/>
</dbReference>
<proteinExistence type="inferred from homology"/>
<dbReference type="Pfam" id="PF14432">
    <property type="entry name" value="DYW_deaminase"/>
    <property type="match status" value="1"/>
</dbReference>
<keyword evidence="2" id="KW-0677">Repeat</keyword>
<dbReference type="InterPro" id="IPR032867">
    <property type="entry name" value="DYW_dom"/>
</dbReference>
<feature type="repeat" description="PPR" evidence="3">
    <location>
        <begin position="204"/>
        <end position="238"/>
    </location>
</feature>
<dbReference type="PROSITE" id="PS51375">
    <property type="entry name" value="PPR"/>
    <property type="match status" value="5"/>
</dbReference>
<reference evidence="5" key="1">
    <citation type="submission" date="2022-12" db="EMBL/GenBank/DDBJ databases">
        <title>Draft genome assemblies for two species of Escallonia (Escalloniales).</title>
        <authorList>
            <person name="Chanderbali A."/>
            <person name="Dervinis C."/>
            <person name="Anghel I."/>
            <person name="Soltis D."/>
            <person name="Soltis P."/>
            <person name="Zapata F."/>
        </authorList>
    </citation>
    <scope>NUCLEOTIDE SEQUENCE</scope>
    <source>
        <strain evidence="5">UCBG92.1500</strain>
        <tissue evidence="5">Leaf</tissue>
    </source>
</reference>
<feature type="repeat" description="PPR" evidence="3">
    <location>
        <begin position="104"/>
        <end position="138"/>
    </location>
</feature>
<dbReference type="Pfam" id="PF01535">
    <property type="entry name" value="PPR"/>
    <property type="match status" value="6"/>
</dbReference>
<keyword evidence="6" id="KW-1185">Reference proteome</keyword>
<dbReference type="Gene3D" id="1.25.40.10">
    <property type="entry name" value="Tetratricopeptide repeat domain"/>
    <property type="match status" value="4"/>
</dbReference>
<dbReference type="Pfam" id="PF20431">
    <property type="entry name" value="E_motif"/>
    <property type="match status" value="1"/>
</dbReference>
<feature type="repeat" description="PPR" evidence="3">
    <location>
        <begin position="306"/>
        <end position="341"/>
    </location>
</feature>
<evidence type="ECO:0000313" key="6">
    <source>
        <dbReference type="Proteomes" id="UP001187471"/>
    </source>
</evidence>
<comment type="similarity">
    <text evidence="1">Belongs to the PPR family. PCMP-H subfamily.</text>
</comment>
<dbReference type="GO" id="GO:0003723">
    <property type="term" value="F:RNA binding"/>
    <property type="evidence" value="ECO:0007669"/>
    <property type="project" value="InterPro"/>
</dbReference>
<dbReference type="GO" id="GO:0009451">
    <property type="term" value="P:RNA modification"/>
    <property type="evidence" value="ECO:0007669"/>
    <property type="project" value="InterPro"/>
</dbReference>
<comment type="caution">
    <text evidence="5">The sequence shown here is derived from an EMBL/GenBank/DDBJ whole genome shotgun (WGS) entry which is preliminary data.</text>
</comment>
<dbReference type="InterPro" id="IPR046960">
    <property type="entry name" value="PPR_At4g14850-like_plant"/>
</dbReference>
<accession>A0AA88R1T1</accession>
<dbReference type="Proteomes" id="UP001187471">
    <property type="component" value="Unassembled WGS sequence"/>
</dbReference>
<feature type="domain" description="DYW" evidence="4">
    <location>
        <begin position="624"/>
        <end position="719"/>
    </location>
</feature>
<dbReference type="EMBL" id="JAVXUO010001548">
    <property type="protein sequence ID" value="KAK2981229.1"/>
    <property type="molecule type" value="Genomic_DNA"/>
</dbReference>
<dbReference type="InterPro" id="IPR002885">
    <property type="entry name" value="PPR_rpt"/>
</dbReference>
<dbReference type="PANTHER" id="PTHR47926">
    <property type="entry name" value="PENTATRICOPEPTIDE REPEAT-CONTAINING PROTEIN"/>
    <property type="match status" value="1"/>
</dbReference>
<dbReference type="FunFam" id="1.25.40.10:FF:000442">
    <property type="entry name" value="Pentatricopeptide repeat-containing protein At3g49710"/>
    <property type="match status" value="1"/>
</dbReference>
<dbReference type="NCBIfam" id="TIGR00756">
    <property type="entry name" value="PPR"/>
    <property type="match status" value="6"/>
</dbReference>
<sequence length="719" mass="80284">MNQISWTLQRFCQTLKTCIAQRDLLTGKSLQALYTKSLIPPSTYLDNHFILLYSKCGRLAAARKAFDAAPHPNVFTFNAIIAAYAKESQPHVAHQLFDKNPQPDLVSYNTLISAYADRGDTGPALRLFLGMREEGLDMDGFTFSAVVTACSSDIVLISQLHSLAILGGFDSYTSVNNTLITYYGKNGFLEEAKRVFYGMGVNQDEVSWNSMIVAYGQHREGAKALALYQEMVHRELYVDMFTLASVLTAFTCLQDLCGGIQFHAQLIKTGFNQNSHVGSGLIDLYSKCRGGMSNCRKLFQEISEPDLVIWNTMISGYSQNEDFSEEALHCFTQMQRVGYRPDDCSFVCVISACSNLSSPSQGKQIHSLALKSDIPSNRIAVNNALIAMYSKCGNLLDARRLFDRMPEQNTVSLNSMIAGYAQHGIETESLRLFEQMLDSDIAPSSITFISVLSTCAHTGKVEEGQKYFDMMTEKFGVQPEAEHYSCMIDLLGRAGKLREAEGLIERMPYNPGSIGWGSLLGACRTHGNLDLAVKAANQCLLLEPSNAAPYVMLANMYASAGRWEEVATVRKLMRENGVKKKPGCSWMEVNKRVHVFVAEDSSHPMMKEIFRFWEEMSKKMKRAGYVPDLRWALVKDDGTRGREKEIRLRHHSEKLAVAFGLLSTKDGEPLLVVKNLRICGDCHNAIKCISAITGREITVRDTHRFHCFKGGQCSCGDFW</sequence>
<name>A0AA88R1T1_9ASTE</name>
<dbReference type="FunFam" id="1.25.40.10:FF:000366">
    <property type="entry name" value="Pentatricopeptide (PPR) repeat-containing protein"/>
    <property type="match status" value="1"/>
</dbReference>
<dbReference type="PANTHER" id="PTHR47926:SF505">
    <property type="entry name" value="PENTATRICOPEPTIDE REPEAT (PPR) SUPERFAMILY PROTEIN"/>
    <property type="match status" value="1"/>
</dbReference>
<dbReference type="FunFam" id="1.25.40.10:FF:000396">
    <property type="entry name" value="Pentatricopeptide repeat-containing protein At2g36730"/>
    <property type="match status" value="1"/>
</dbReference>
<dbReference type="FunFam" id="1.25.40.10:FF:000351">
    <property type="entry name" value="Pentatricopeptide repeat-containing protein"/>
    <property type="match status" value="1"/>
</dbReference>
<organism evidence="5 6">
    <name type="scientific">Escallonia rubra</name>
    <dbReference type="NCBI Taxonomy" id="112253"/>
    <lineage>
        <taxon>Eukaryota</taxon>
        <taxon>Viridiplantae</taxon>
        <taxon>Streptophyta</taxon>
        <taxon>Embryophyta</taxon>
        <taxon>Tracheophyta</taxon>
        <taxon>Spermatophyta</taxon>
        <taxon>Magnoliopsida</taxon>
        <taxon>eudicotyledons</taxon>
        <taxon>Gunneridae</taxon>
        <taxon>Pentapetalae</taxon>
        <taxon>asterids</taxon>
        <taxon>campanulids</taxon>
        <taxon>Escalloniales</taxon>
        <taxon>Escalloniaceae</taxon>
        <taxon>Escallonia</taxon>
    </lineage>
</organism>
<dbReference type="GO" id="GO:0008270">
    <property type="term" value="F:zinc ion binding"/>
    <property type="evidence" value="ECO:0007669"/>
    <property type="project" value="InterPro"/>
</dbReference>
<feature type="repeat" description="PPR" evidence="3">
    <location>
        <begin position="409"/>
        <end position="443"/>
    </location>
</feature>
<dbReference type="FunFam" id="1.25.40.10:FF:000031">
    <property type="entry name" value="Pentatricopeptide repeat-containing protein mitochondrial"/>
    <property type="match status" value="1"/>
</dbReference>
<dbReference type="Pfam" id="PF13041">
    <property type="entry name" value="PPR_2"/>
    <property type="match status" value="3"/>
</dbReference>
<dbReference type="InterPro" id="IPR046848">
    <property type="entry name" value="E_motif"/>
</dbReference>
<feature type="repeat" description="PPR" evidence="3">
    <location>
        <begin position="546"/>
        <end position="580"/>
    </location>
</feature>
<gene>
    <name evidence="5" type="ORF">RJ640_030618</name>
</gene>
<evidence type="ECO:0000256" key="2">
    <source>
        <dbReference type="ARBA" id="ARBA00022737"/>
    </source>
</evidence>